<evidence type="ECO:0000256" key="1">
    <source>
        <dbReference type="ARBA" id="ARBA00023118"/>
    </source>
</evidence>
<reference evidence="3" key="1">
    <citation type="journal article" date="2020" name="mSystems">
        <title>Genome- and Community-Level Interaction Insights into Carbon Utilization and Element Cycling Functions of Hydrothermarchaeota in Hydrothermal Sediment.</title>
        <authorList>
            <person name="Zhou Z."/>
            <person name="Liu Y."/>
            <person name="Xu W."/>
            <person name="Pan J."/>
            <person name="Luo Z.H."/>
            <person name="Li M."/>
        </authorList>
    </citation>
    <scope>NUCLEOTIDE SEQUENCE [LARGE SCALE GENOMIC DNA]</scope>
    <source>
        <strain evidence="3">HyVt-533</strain>
    </source>
</reference>
<sequence length="376" mass="43139">MTLTVRIKTLTPLWTGGLDGTMDRIHETGILGSLRWWYEAIVRGLGGSACAPTEPRCELTGQRLRLYEKAREEGKDWWQALDKAGICDACKVFGATGWKRRFRLEVKSDTQLTWQPRDSVLNIRPPERARGWYLLPGHVGTLTLKLEGEEKVVSMLACLFLWLEKYGSLGARPQLGYGAFRILNRDEVVEKAGGWKWGLLQKEAQNASPNSKGKTPDHPDLRRLLFFRYEFTPSKPGWWTQVPGVSRVGSRVQPLVTHWHTVPTTPALKNEWRFNQWQGNRREEVEIFGTLHPDRRRGRIGATWAYRENGVWFIHGWAWMPQKERLAGQLWKILADESVWAHVLGVQGNLTTVPSGQWKELTSEDVRKLLQGVCHD</sequence>
<evidence type="ECO:0000259" key="2">
    <source>
        <dbReference type="Pfam" id="PF03787"/>
    </source>
</evidence>
<dbReference type="NCBIfam" id="TIGR01894">
    <property type="entry name" value="cas_TM1795_cmr1"/>
    <property type="match status" value="1"/>
</dbReference>
<name>A0A7V5U323_9BACT</name>
<dbReference type="AlphaFoldDB" id="A0A7V5U323"/>
<dbReference type="Proteomes" id="UP000886101">
    <property type="component" value="Unassembled WGS sequence"/>
</dbReference>
<feature type="domain" description="CRISPR type III-associated protein" evidence="2">
    <location>
        <begin position="6"/>
        <end position="181"/>
    </location>
</feature>
<dbReference type="InterPro" id="IPR007522">
    <property type="entry name" value="CRISPR-assoc_prot_TM1795"/>
</dbReference>
<dbReference type="Pfam" id="PF03787">
    <property type="entry name" value="RAMPs"/>
    <property type="match status" value="1"/>
</dbReference>
<dbReference type="InterPro" id="IPR005537">
    <property type="entry name" value="RAMP_III_fam"/>
</dbReference>
<evidence type="ECO:0000313" key="3">
    <source>
        <dbReference type="EMBL" id="HHI97755.1"/>
    </source>
</evidence>
<dbReference type="EMBL" id="DROK01000231">
    <property type="protein sequence ID" value="HHI97755.1"/>
    <property type="molecule type" value="Genomic_DNA"/>
</dbReference>
<keyword evidence="1" id="KW-0051">Antiviral defense</keyword>
<protein>
    <submittedName>
        <fullName evidence="3">Type III-B CRISPR module RAMP protein Cmr1</fullName>
    </submittedName>
</protein>
<accession>A0A7V5U323</accession>
<comment type="caution">
    <text evidence="3">The sequence shown here is derived from an EMBL/GenBank/DDBJ whole genome shotgun (WGS) entry which is preliminary data.</text>
</comment>
<organism evidence="3">
    <name type="scientific">Thermodesulfatator atlanticus</name>
    <dbReference type="NCBI Taxonomy" id="501497"/>
    <lineage>
        <taxon>Bacteria</taxon>
        <taxon>Pseudomonadati</taxon>
        <taxon>Thermodesulfobacteriota</taxon>
        <taxon>Thermodesulfobacteria</taxon>
        <taxon>Thermodesulfobacteriales</taxon>
        <taxon>Thermodesulfatatoraceae</taxon>
        <taxon>Thermodesulfatator</taxon>
    </lineage>
</organism>
<proteinExistence type="predicted"/>
<dbReference type="GO" id="GO:0051607">
    <property type="term" value="P:defense response to virus"/>
    <property type="evidence" value="ECO:0007669"/>
    <property type="project" value="UniProtKB-KW"/>
</dbReference>
<gene>
    <name evidence="3" type="primary">cmr1</name>
    <name evidence="3" type="ORF">ENJ96_07865</name>
</gene>